<dbReference type="PANTHER" id="PTHR11669">
    <property type="entry name" value="REPLICATION FACTOR C / DNA POLYMERASE III GAMMA-TAU SUBUNIT"/>
    <property type="match status" value="1"/>
</dbReference>
<gene>
    <name evidence="1" type="ORF">NVS47_07030</name>
</gene>
<evidence type="ECO:0000313" key="1">
    <source>
        <dbReference type="EMBL" id="MCR6545269.1"/>
    </source>
</evidence>
<dbReference type="Gene3D" id="3.40.50.300">
    <property type="entry name" value="P-loop containing nucleotide triphosphate hydrolases"/>
    <property type="match status" value="1"/>
</dbReference>
<evidence type="ECO:0008006" key="3">
    <source>
        <dbReference type="Google" id="ProtNLM"/>
    </source>
</evidence>
<dbReference type="EMBL" id="JANPWE010000002">
    <property type="protein sequence ID" value="MCR6545269.1"/>
    <property type="molecule type" value="Genomic_DNA"/>
</dbReference>
<organism evidence="1 2">
    <name type="scientific">Dehalobacterium formicoaceticum</name>
    <dbReference type="NCBI Taxonomy" id="51515"/>
    <lineage>
        <taxon>Bacteria</taxon>
        <taxon>Bacillati</taxon>
        <taxon>Bacillota</taxon>
        <taxon>Clostridia</taxon>
        <taxon>Eubacteriales</taxon>
        <taxon>Peptococcaceae</taxon>
        <taxon>Dehalobacterium</taxon>
    </lineage>
</organism>
<reference evidence="1 2" key="1">
    <citation type="submission" date="2022-08" db="EMBL/GenBank/DDBJ databases">
        <title>Proteogenomics of the novel Dehalobacterium formicoaceticum strain EZ94 highlights a key role of methyltransferases during anaerobic dichloromethane degradation.</title>
        <authorList>
            <person name="Wasmund K."/>
        </authorList>
    </citation>
    <scope>NUCLEOTIDE SEQUENCE [LARGE SCALE GENOMIC DNA]</scope>
    <source>
        <strain evidence="1 2">EZ94</strain>
    </source>
</reference>
<proteinExistence type="predicted"/>
<dbReference type="InterPro" id="IPR050238">
    <property type="entry name" value="DNA_Rep/Repair_Clamp_Loader"/>
</dbReference>
<accession>A0ABT1Y317</accession>
<dbReference type="RefSeq" id="WP_089608925.1">
    <property type="nucleotide sequence ID" value="NZ_CP022121.1"/>
</dbReference>
<dbReference type="Pfam" id="PF13177">
    <property type="entry name" value="DNA_pol3_delta2"/>
    <property type="match status" value="1"/>
</dbReference>
<dbReference type="InterPro" id="IPR027417">
    <property type="entry name" value="P-loop_NTPase"/>
</dbReference>
<dbReference type="SUPFAM" id="SSF52540">
    <property type="entry name" value="P-loop containing nucleoside triphosphate hydrolases"/>
    <property type="match status" value="1"/>
</dbReference>
<name>A0ABT1Y317_9FIRM</name>
<dbReference type="Proteomes" id="UP001524944">
    <property type="component" value="Unassembled WGS sequence"/>
</dbReference>
<evidence type="ECO:0000313" key="2">
    <source>
        <dbReference type="Proteomes" id="UP001524944"/>
    </source>
</evidence>
<protein>
    <recommendedName>
        <fullName evidence="3">DNA-directed DNA polymerase</fullName>
    </recommendedName>
</protein>
<dbReference type="PANTHER" id="PTHR11669:SF8">
    <property type="entry name" value="DNA POLYMERASE III SUBUNIT DELTA"/>
    <property type="match status" value="1"/>
</dbReference>
<keyword evidence="2" id="KW-1185">Reference proteome</keyword>
<comment type="caution">
    <text evidence="1">The sequence shown here is derived from an EMBL/GenBank/DDBJ whole genome shotgun (WGS) entry which is preliminary data.</text>
</comment>
<sequence>MLPQLQQAVKSNLMVHAYLFLGPRKITLANAVDLAKAVNCLSPIEGRACGVCLSCRKIEHDNHPDVTIIEPLGTSFKIEQGRELHKLISYQNYEGKYKVLILTGGDLMTHSAANSMLKMLEEPPEGTIFILLAENGDEILPTVLSRCQVIKFGEEVLEDPSVEGEKQDEYVNQVVTLVQSLPQMDYAQLLKISETWEKNKEYVPRLLEGLVTWFRDIGVAKLIEEKGMVHHKDYWDLLLTSPLSPDQAFRAAQEVAQSQQLLRQNVNFRLAIDVLLLRIQVYFQSEAEE</sequence>